<dbReference type="InterPro" id="IPR050300">
    <property type="entry name" value="GDXG_lipolytic_enzyme"/>
</dbReference>
<organism evidence="4 5">
    <name type="scientific">Actinokineospora xionganensis</name>
    <dbReference type="NCBI Taxonomy" id="2684470"/>
    <lineage>
        <taxon>Bacteria</taxon>
        <taxon>Bacillati</taxon>
        <taxon>Actinomycetota</taxon>
        <taxon>Actinomycetes</taxon>
        <taxon>Pseudonocardiales</taxon>
        <taxon>Pseudonocardiaceae</taxon>
        <taxon>Actinokineospora</taxon>
    </lineage>
</organism>
<dbReference type="Gene3D" id="3.40.50.1820">
    <property type="entry name" value="alpha/beta hydrolase"/>
    <property type="match status" value="1"/>
</dbReference>
<evidence type="ECO:0000259" key="3">
    <source>
        <dbReference type="Pfam" id="PF07859"/>
    </source>
</evidence>
<dbReference type="RefSeq" id="WP_187217760.1">
    <property type="nucleotide sequence ID" value="NZ_JABVED010000001.1"/>
</dbReference>
<comment type="similarity">
    <text evidence="1">Belongs to the 'GDXG' lipolytic enzyme family.</text>
</comment>
<reference evidence="4 5" key="1">
    <citation type="submission" date="2020-06" db="EMBL/GenBank/DDBJ databases">
        <title>Actinokineospora xiongansis sp. nov., isolated from soil of Baiyangdian.</title>
        <authorList>
            <person name="Zhang X."/>
        </authorList>
    </citation>
    <scope>NUCLEOTIDE SEQUENCE [LARGE SCALE GENOMIC DNA]</scope>
    <source>
        <strain evidence="4 5">HBU206404</strain>
    </source>
</reference>
<dbReference type="GO" id="GO:0016787">
    <property type="term" value="F:hydrolase activity"/>
    <property type="evidence" value="ECO:0007669"/>
    <property type="project" value="UniProtKB-KW"/>
</dbReference>
<dbReference type="Proteomes" id="UP000734823">
    <property type="component" value="Unassembled WGS sequence"/>
</dbReference>
<dbReference type="PANTHER" id="PTHR48081:SF30">
    <property type="entry name" value="ACETYL-HYDROLASE LIPR-RELATED"/>
    <property type="match status" value="1"/>
</dbReference>
<dbReference type="InterPro" id="IPR029058">
    <property type="entry name" value="AB_hydrolase_fold"/>
</dbReference>
<dbReference type="InterPro" id="IPR013094">
    <property type="entry name" value="AB_hydrolase_3"/>
</dbReference>
<sequence length="329" mass="35370">MNSRTPSSGETQTAYEYREGGRSARAAVIRWLCRIFVRPTLACWPLRGPLSKMMPLVNLALRVVPRLRETECEHVDGGTWRAEFVRPRGAGDSVAAILYLHGGAFLFCGLATHRRIVERLALRTGLPVLSVAYRHLPKGRLDESLADAAEAVRWLETRGIAAAKVVCVGDSAGGHLAFALALNAPAAGLPRPAGVVGLSPWLDFDSVTKLGHRNARTDVFIPARRLSRVGLLCAGNGTEIDPLRSPVNGDLSCLPPVLIQCAEDEVLRCDAELMAERLTAAGVRHRLQIWQGQVHAFPVLGQVLPESSAALDEIATFTTVVLAGSANAA</sequence>
<evidence type="ECO:0000256" key="2">
    <source>
        <dbReference type="ARBA" id="ARBA00022801"/>
    </source>
</evidence>
<evidence type="ECO:0000313" key="5">
    <source>
        <dbReference type="Proteomes" id="UP000734823"/>
    </source>
</evidence>
<feature type="domain" description="Alpha/beta hydrolase fold-3" evidence="3">
    <location>
        <begin position="97"/>
        <end position="297"/>
    </location>
</feature>
<keyword evidence="2 4" id="KW-0378">Hydrolase</keyword>
<protein>
    <submittedName>
        <fullName evidence="4">Alpha/beta hydrolase</fullName>
    </submittedName>
</protein>
<comment type="caution">
    <text evidence="4">The sequence shown here is derived from an EMBL/GenBank/DDBJ whole genome shotgun (WGS) entry which is preliminary data.</text>
</comment>
<keyword evidence="5" id="KW-1185">Reference proteome</keyword>
<evidence type="ECO:0000313" key="4">
    <source>
        <dbReference type="EMBL" id="MBC6445691.1"/>
    </source>
</evidence>
<name>A0ABR7KZ28_9PSEU</name>
<dbReference type="PANTHER" id="PTHR48081">
    <property type="entry name" value="AB HYDROLASE SUPERFAMILY PROTEIN C4A8.06C"/>
    <property type="match status" value="1"/>
</dbReference>
<dbReference type="EMBL" id="JABVED010000001">
    <property type="protein sequence ID" value="MBC6445691.1"/>
    <property type="molecule type" value="Genomic_DNA"/>
</dbReference>
<evidence type="ECO:0000256" key="1">
    <source>
        <dbReference type="ARBA" id="ARBA00010515"/>
    </source>
</evidence>
<accession>A0ABR7KZ28</accession>
<dbReference type="SUPFAM" id="SSF53474">
    <property type="entry name" value="alpha/beta-Hydrolases"/>
    <property type="match status" value="1"/>
</dbReference>
<gene>
    <name evidence="4" type="ORF">GPZ80_00685</name>
</gene>
<dbReference type="Pfam" id="PF07859">
    <property type="entry name" value="Abhydrolase_3"/>
    <property type="match status" value="1"/>
</dbReference>
<proteinExistence type="inferred from homology"/>